<sequence>MDRVRVKALTDTGNMSKANRLDVYAESLRQMPDEIRHATTVLQVGFPLRRTRGKVAHDARVSLGWHPINAINQP</sequence>
<organism evidence="1 2">
    <name type="scientific">Biostraticola tofi</name>
    <dbReference type="NCBI Taxonomy" id="466109"/>
    <lineage>
        <taxon>Bacteria</taxon>
        <taxon>Pseudomonadati</taxon>
        <taxon>Pseudomonadota</taxon>
        <taxon>Gammaproteobacteria</taxon>
        <taxon>Enterobacterales</taxon>
        <taxon>Bruguierivoracaceae</taxon>
        <taxon>Biostraticola</taxon>
    </lineage>
</organism>
<dbReference type="EMBL" id="SMCR01000001">
    <property type="protein sequence ID" value="TCW00428.1"/>
    <property type="molecule type" value="Genomic_DNA"/>
</dbReference>
<accession>A0A4R3Z522</accession>
<comment type="caution">
    <text evidence="1">The sequence shown here is derived from an EMBL/GenBank/DDBJ whole genome shotgun (WGS) entry which is preliminary data.</text>
</comment>
<reference evidence="1 2" key="1">
    <citation type="submission" date="2019-03" db="EMBL/GenBank/DDBJ databases">
        <title>Genomic Encyclopedia of Type Strains, Phase IV (KMG-IV): sequencing the most valuable type-strain genomes for metagenomic binning, comparative biology and taxonomic classification.</title>
        <authorList>
            <person name="Goeker M."/>
        </authorList>
    </citation>
    <scope>NUCLEOTIDE SEQUENCE [LARGE SCALE GENOMIC DNA]</scope>
    <source>
        <strain evidence="1 2">DSM 19580</strain>
    </source>
</reference>
<dbReference type="AlphaFoldDB" id="A0A4R3Z522"/>
<name>A0A4R3Z522_9GAMM</name>
<protein>
    <submittedName>
        <fullName evidence="1">Uncharacterized protein</fullName>
    </submittedName>
</protein>
<gene>
    <name evidence="1" type="ORF">EDC52_101778</name>
</gene>
<evidence type="ECO:0000313" key="2">
    <source>
        <dbReference type="Proteomes" id="UP000295719"/>
    </source>
</evidence>
<keyword evidence="2" id="KW-1185">Reference proteome</keyword>
<dbReference type="Proteomes" id="UP000295719">
    <property type="component" value="Unassembled WGS sequence"/>
</dbReference>
<evidence type="ECO:0000313" key="1">
    <source>
        <dbReference type="EMBL" id="TCW00428.1"/>
    </source>
</evidence>
<proteinExistence type="predicted"/>